<reference evidence="2" key="1">
    <citation type="journal article" date="2018" name="DNA Res.">
        <title>Multiple hybrid de novo genome assembly of finger millet, an orphan allotetraploid crop.</title>
        <authorList>
            <person name="Hatakeyama M."/>
            <person name="Aluri S."/>
            <person name="Balachadran M.T."/>
            <person name="Sivarajan S.R."/>
            <person name="Patrignani A."/>
            <person name="Gruter S."/>
            <person name="Poveda L."/>
            <person name="Shimizu-Inatsugi R."/>
            <person name="Baeten J."/>
            <person name="Francoijs K.J."/>
            <person name="Nataraja K.N."/>
            <person name="Reddy Y.A.N."/>
            <person name="Phadnis S."/>
            <person name="Ravikumar R.L."/>
            <person name="Schlapbach R."/>
            <person name="Sreeman S.M."/>
            <person name="Shimizu K.K."/>
        </authorList>
    </citation>
    <scope>NUCLEOTIDE SEQUENCE</scope>
</reference>
<sequence length="68" mass="7195">MLSGTPPPCFPGKSPPHAQASHCRVVPRRLRALRQAATSVRGPAGNHDPGVARFDGRIEGRGPDTTNN</sequence>
<dbReference type="EMBL" id="BQKI01000021">
    <property type="protein sequence ID" value="GJN11931.1"/>
    <property type="molecule type" value="Genomic_DNA"/>
</dbReference>
<dbReference type="Proteomes" id="UP001054889">
    <property type="component" value="Unassembled WGS sequence"/>
</dbReference>
<name>A0AAV5DP25_ELECO</name>
<keyword evidence="3" id="KW-1185">Reference proteome</keyword>
<reference evidence="2" key="2">
    <citation type="submission" date="2021-12" db="EMBL/GenBank/DDBJ databases">
        <title>Resequencing data analysis of finger millet.</title>
        <authorList>
            <person name="Hatakeyama M."/>
            <person name="Aluri S."/>
            <person name="Balachadran M.T."/>
            <person name="Sivarajan S.R."/>
            <person name="Poveda L."/>
            <person name="Shimizu-Inatsugi R."/>
            <person name="Schlapbach R."/>
            <person name="Sreeman S.M."/>
            <person name="Shimizu K.K."/>
        </authorList>
    </citation>
    <scope>NUCLEOTIDE SEQUENCE</scope>
</reference>
<organism evidence="2 3">
    <name type="scientific">Eleusine coracana subsp. coracana</name>
    <dbReference type="NCBI Taxonomy" id="191504"/>
    <lineage>
        <taxon>Eukaryota</taxon>
        <taxon>Viridiplantae</taxon>
        <taxon>Streptophyta</taxon>
        <taxon>Embryophyta</taxon>
        <taxon>Tracheophyta</taxon>
        <taxon>Spermatophyta</taxon>
        <taxon>Magnoliopsida</taxon>
        <taxon>Liliopsida</taxon>
        <taxon>Poales</taxon>
        <taxon>Poaceae</taxon>
        <taxon>PACMAD clade</taxon>
        <taxon>Chloridoideae</taxon>
        <taxon>Cynodonteae</taxon>
        <taxon>Eleusininae</taxon>
        <taxon>Eleusine</taxon>
    </lineage>
</organism>
<feature type="region of interest" description="Disordered" evidence="1">
    <location>
        <begin position="1"/>
        <end position="23"/>
    </location>
</feature>
<protein>
    <submittedName>
        <fullName evidence="2">Uncharacterized protein</fullName>
    </submittedName>
</protein>
<evidence type="ECO:0000256" key="1">
    <source>
        <dbReference type="SAM" id="MobiDB-lite"/>
    </source>
</evidence>
<comment type="caution">
    <text evidence="2">The sequence shown here is derived from an EMBL/GenBank/DDBJ whole genome shotgun (WGS) entry which is preliminary data.</text>
</comment>
<accession>A0AAV5DP25</accession>
<gene>
    <name evidence="2" type="primary">ga30169</name>
    <name evidence="2" type="ORF">PR202_ga30169</name>
</gene>
<evidence type="ECO:0000313" key="2">
    <source>
        <dbReference type="EMBL" id="GJN11931.1"/>
    </source>
</evidence>
<feature type="region of interest" description="Disordered" evidence="1">
    <location>
        <begin position="35"/>
        <end position="68"/>
    </location>
</feature>
<feature type="compositionally biased region" description="Pro residues" evidence="1">
    <location>
        <begin position="1"/>
        <end position="14"/>
    </location>
</feature>
<dbReference type="AlphaFoldDB" id="A0AAV5DP25"/>
<evidence type="ECO:0000313" key="3">
    <source>
        <dbReference type="Proteomes" id="UP001054889"/>
    </source>
</evidence>
<proteinExistence type="predicted"/>